<dbReference type="GO" id="GO:0016787">
    <property type="term" value="F:hydrolase activity"/>
    <property type="evidence" value="ECO:0007669"/>
    <property type="project" value="InterPro"/>
</dbReference>
<dbReference type="Proteomes" id="UP000559027">
    <property type="component" value="Unassembled WGS sequence"/>
</dbReference>
<proteinExistence type="predicted"/>
<evidence type="ECO:0000313" key="3">
    <source>
        <dbReference type="EMBL" id="KAF5359189.1"/>
    </source>
</evidence>
<dbReference type="Pfam" id="PF13472">
    <property type="entry name" value="Lipase_GDSL_2"/>
    <property type="match status" value="1"/>
</dbReference>
<dbReference type="Gene3D" id="3.40.50.1110">
    <property type="entry name" value="SGNH hydrolase"/>
    <property type="match status" value="1"/>
</dbReference>
<dbReference type="InterPro" id="IPR013830">
    <property type="entry name" value="SGNH_hydro"/>
</dbReference>
<dbReference type="PANTHER" id="PTHR43695">
    <property type="entry name" value="PUTATIVE (AFU_ORTHOLOGUE AFUA_2G17250)-RELATED"/>
    <property type="match status" value="1"/>
</dbReference>
<evidence type="ECO:0000256" key="1">
    <source>
        <dbReference type="SAM" id="SignalP"/>
    </source>
</evidence>
<dbReference type="InterPro" id="IPR037459">
    <property type="entry name" value="RhgT-like"/>
</dbReference>
<dbReference type="OrthoDB" id="5041285at2759"/>
<keyword evidence="4" id="KW-1185">Reference proteome</keyword>
<dbReference type="CDD" id="cd01821">
    <property type="entry name" value="Rhamnogalacturan_acetylesterase_like"/>
    <property type="match status" value="1"/>
</dbReference>
<dbReference type="InterPro" id="IPR036514">
    <property type="entry name" value="SGNH_hydro_sf"/>
</dbReference>
<feature type="signal peptide" evidence="1">
    <location>
        <begin position="1"/>
        <end position="17"/>
    </location>
</feature>
<sequence>MLLSTLTLIILSLSVKAAPSAVSPTSFVLVGDSTTANGTTPNSGGWGNGLCGSTITGNIASVAAGTPCINTAHNGATTGSFVAGGFWNISLTAIRGEVAKGRRTLVTIQFGHNDMKIAPPESMGANLTEMVRQVRGLGAEPVLVTSLTRRSFNSDGTVADSLGPWADEAILIARQQGTHLLDLHAASIKYVEAIGPDAAHRLNRTPDDNTHLNVNGTTVFGRMLADLLNASYPGQLPIIANPQLSSNIANGIPSF</sequence>
<dbReference type="AlphaFoldDB" id="A0A8H5G6B0"/>
<protein>
    <recommendedName>
        <fullName evidence="2">SGNH hydrolase-type esterase domain-containing protein</fullName>
    </recommendedName>
</protein>
<dbReference type="EMBL" id="JAACJO010000004">
    <property type="protein sequence ID" value="KAF5359189.1"/>
    <property type="molecule type" value="Genomic_DNA"/>
</dbReference>
<gene>
    <name evidence="3" type="ORF">D9756_003433</name>
</gene>
<organism evidence="3 4">
    <name type="scientific">Leucocoprinus leucothites</name>
    <dbReference type="NCBI Taxonomy" id="201217"/>
    <lineage>
        <taxon>Eukaryota</taxon>
        <taxon>Fungi</taxon>
        <taxon>Dikarya</taxon>
        <taxon>Basidiomycota</taxon>
        <taxon>Agaricomycotina</taxon>
        <taxon>Agaricomycetes</taxon>
        <taxon>Agaricomycetidae</taxon>
        <taxon>Agaricales</taxon>
        <taxon>Agaricineae</taxon>
        <taxon>Agaricaceae</taxon>
        <taxon>Leucocoprinus</taxon>
    </lineage>
</organism>
<feature type="domain" description="SGNH hydrolase-type esterase" evidence="2">
    <location>
        <begin position="30"/>
        <end position="216"/>
    </location>
</feature>
<dbReference type="SUPFAM" id="SSF52266">
    <property type="entry name" value="SGNH hydrolase"/>
    <property type="match status" value="1"/>
</dbReference>
<name>A0A8H5G6B0_9AGAR</name>
<dbReference type="PANTHER" id="PTHR43695:SF2">
    <property type="entry name" value="PUTATIVE (AFU_ORTHOLOGUE AFUA_2G17250)-RELATED"/>
    <property type="match status" value="1"/>
</dbReference>
<evidence type="ECO:0000313" key="4">
    <source>
        <dbReference type="Proteomes" id="UP000559027"/>
    </source>
</evidence>
<evidence type="ECO:0000259" key="2">
    <source>
        <dbReference type="Pfam" id="PF13472"/>
    </source>
</evidence>
<comment type="caution">
    <text evidence="3">The sequence shown here is derived from an EMBL/GenBank/DDBJ whole genome shotgun (WGS) entry which is preliminary data.</text>
</comment>
<accession>A0A8H5G6B0</accession>
<reference evidence="3 4" key="1">
    <citation type="journal article" date="2020" name="ISME J.">
        <title>Uncovering the hidden diversity of litter-decomposition mechanisms in mushroom-forming fungi.</title>
        <authorList>
            <person name="Floudas D."/>
            <person name="Bentzer J."/>
            <person name="Ahren D."/>
            <person name="Johansson T."/>
            <person name="Persson P."/>
            <person name="Tunlid A."/>
        </authorList>
    </citation>
    <scope>NUCLEOTIDE SEQUENCE [LARGE SCALE GENOMIC DNA]</scope>
    <source>
        <strain evidence="3 4">CBS 146.42</strain>
    </source>
</reference>
<feature type="chain" id="PRO_5034005443" description="SGNH hydrolase-type esterase domain-containing protein" evidence="1">
    <location>
        <begin position="18"/>
        <end position="255"/>
    </location>
</feature>
<keyword evidence="1" id="KW-0732">Signal</keyword>